<evidence type="ECO:0000313" key="6">
    <source>
        <dbReference type="EMBL" id="MFC7613608.1"/>
    </source>
</evidence>
<dbReference type="SMART" id="SM00421">
    <property type="entry name" value="HTH_LUXR"/>
    <property type="match status" value="1"/>
</dbReference>
<evidence type="ECO:0000259" key="5">
    <source>
        <dbReference type="PROSITE" id="PS50043"/>
    </source>
</evidence>
<evidence type="ECO:0000256" key="3">
    <source>
        <dbReference type="ARBA" id="ARBA00023163"/>
    </source>
</evidence>
<feature type="region of interest" description="Disordered" evidence="4">
    <location>
        <begin position="43"/>
        <end position="72"/>
    </location>
</feature>
<gene>
    <name evidence="6" type="ORF">ACFQV2_08320</name>
</gene>
<name>A0ABW2TM07_9PSEU</name>
<organism evidence="6 7">
    <name type="scientific">Actinokineospora soli</name>
    <dbReference type="NCBI Taxonomy" id="1048753"/>
    <lineage>
        <taxon>Bacteria</taxon>
        <taxon>Bacillati</taxon>
        <taxon>Actinomycetota</taxon>
        <taxon>Actinomycetes</taxon>
        <taxon>Pseudonocardiales</taxon>
        <taxon>Pseudonocardiaceae</taxon>
        <taxon>Actinokineospora</taxon>
    </lineage>
</organism>
<dbReference type="InterPro" id="IPR016032">
    <property type="entry name" value="Sig_transdc_resp-reg_C-effctor"/>
</dbReference>
<dbReference type="PANTHER" id="PTHR44688">
    <property type="entry name" value="DNA-BINDING TRANSCRIPTIONAL ACTIVATOR DEVR_DOSR"/>
    <property type="match status" value="1"/>
</dbReference>
<dbReference type="InterPro" id="IPR000792">
    <property type="entry name" value="Tscrpt_reg_LuxR_C"/>
</dbReference>
<accession>A0ABW2TM07</accession>
<reference evidence="7" key="1">
    <citation type="journal article" date="2019" name="Int. J. Syst. Evol. Microbiol.">
        <title>The Global Catalogue of Microorganisms (GCM) 10K type strain sequencing project: providing services to taxonomists for standard genome sequencing and annotation.</title>
        <authorList>
            <consortium name="The Broad Institute Genomics Platform"/>
            <consortium name="The Broad Institute Genome Sequencing Center for Infectious Disease"/>
            <person name="Wu L."/>
            <person name="Ma J."/>
        </authorList>
    </citation>
    <scope>NUCLEOTIDE SEQUENCE [LARGE SCALE GENOMIC DNA]</scope>
    <source>
        <strain evidence="7">JCM 17695</strain>
    </source>
</reference>
<evidence type="ECO:0000256" key="1">
    <source>
        <dbReference type="ARBA" id="ARBA00023015"/>
    </source>
</evidence>
<evidence type="ECO:0000256" key="2">
    <source>
        <dbReference type="ARBA" id="ARBA00023125"/>
    </source>
</evidence>
<dbReference type="PROSITE" id="PS50043">
    <property type="entry name" value="HTH_LUXR_2"/>
    <property type="match status" value="1"/>
</dbReference>
<sequence>MSNRAIAGELVISVRTVDTHVENILRKLGVATRTQVAVRMATGRDEHHPAGGGVAPERRSGGPTGAMQPNGP</sequence>
<dbReference type="InterPro" id="IPR036388">
    <property type="entry name" value="WH-like_DNA-bd_sf"/>
</dbReference>
<dbReference type="PANTHER" id="PTHR44688:SF16">
    <property type="entry name" value="DNA-BINDING TRANSCRIPTIONAL ACTIVATOR DEVR_DOSR"/>
    <property type="match status" value="1"/>
</dbReference>
<dbReference type="CDD" id="cd06170">
    <property type="entry name" value="LuxR_C_like"/>
    <property type="match status" value="1"/>
</dbReference>
<dbReference type="Proteomes" id="UP001596512">
    <property type="component" value="Unassembled WGS sequence"/>
</dbReference>
<dbReference type="EMBL" id="JBHTEY010000004">
    <property type="protein sequence ID" value="MFC7613608.1"/>
    <property type="molecule type" value="Genomic_DNA"/>
</dbReference>
<comment type="caution">
    <text evidence="6">The sequence shown here is derived from an EMBL/GenBank/DDBJ whole genome shotgun (WGS) entry which is preliminary data.</text>
</comment>
<proteinExistence type="predicted"/>
<keyword evidence="2" id="KW-0238">DNA-binding</keyword>
<dbReference type="SUPFAM" id="SSF46894">
    <property type="entry name" value="C-terminal effector domain of the bipartite response regulators"/>
    <property type="match status" value="1"/>
</dbReference>
<keyword evidence="7" id="KW-1185">Reference proteome</keyword>
<evidence type="ECO:0000256" key="4">
    <source>
        <dbReference type="SAM" id="MobiDB-lite"/>
    </source>
</evidence>
<dbReference type="Pfam" id="PF00196">
    <property type="entry name" value="GerE"/>
    <property type="match status" value="1"/>
</dbReference>
<keyword evidence="3" id="KW-0804">Transcription</keyword>
<keyword evidence="1" id="KW-0805">Transcription regulation</keyword>
<protein>
    <submittedName>
        <fullName evidence="6">Response regulator transcription factor</fullName>
    </submittedName>
</protein>
<evidence type="ECO:0000313" key="7">
    <source>
        <dbReference type="Proteomes" id="UP001596512"/>
    </source>
</evidence>
<dbReference type="Gene3D" id="1.10.10.10">
    <property type="entry name" value="Winged helix-like DNA-binding domain superfamily/Winged helix DNA-binding domain"/>
    <property type="match status" value="1"/>
</dbReference>
<feature type="domain" description="HTH luxR-type" evidence="5">
    <location>
        <begin position="1"/>
        <end position="44"/>
    </location>
</feature>